<dbReference type="PANTHER" id="PTHR13696:SF99">
    <property type="entry name" value="COBYRINIC ACID AC-DIAMIDE SYNTHASE"/>
    <property type="match status" value="1"/>
</dbReference>
<geneLocation type="plasmid" evidence="2 3">
    <name>pNG400</name>
</geneLocation>
<dbReference type="EMBL" id="AY596293">
    <property type="protein sequence ID" value="AAV44388.1"/>
    <property type="molecule type" value="Genomic_DNA"/>
</dbReference>
<evidence type="ECO:0000259" key="1">
    <source>
        <dbReference type="Pfam" id="PF13614"/>
    </source>
</evidence>
<proteinExistence type="predicted"/>
<dbReference type="InterPro" id="IPR050678">
    <property type="entry name" value="DNA_Partitioning_ATPase"/>
</dbReference>
<dbReference type="GeneID" id="3126760"/>
<sequence>MMTSSEIKRIATYVEKGGVGKTTSAAHIAVAAHNRGHEVLLVDLAGTQNDLATHFGLSIVDEEATDDGVSIDAPISAVFGDDWAFLRDNIDDLLDRMTFPTDEGPDLIPADPGLGGADNNLANVPLEERYQKLDGFVEDLVADKYDLVIFDLPGKEDNIALNGLFAARNVVAPLKPGAFERDQLQKLDATLEEISADLDVDLGLALIIPTIISSQETLSESFVEYVTEEYPEIVGEPVTKTADIGNNQNAGRTLFAVPDDELYATGKRAREAYSANTEQLLSRLTDR</sequence>
<dbReference type="RefSeq" id="WP_011222237.1">
    <property type="nucleotide sequence ID" value="NC_006392.1"/>
</dbReference>
<evidence type="ECO:0000313" key="3">
    <source>
        <dbReference type="Proteomes" id="UP000001169"/>
    </source>
</evidence>
<keyword evidence="3" id="KW-1185">Reference proteome</keyword>
<dbReference type="PaxDb" id="272569-pNG4012"/>
<protein>
    <submittedName>
        <fullName evidence="2">Chromosome partitioning protein ParA</fullName>
    </submittedName>
</protein>
<dbReference type="PATRIC" id="fig|272569.17.peg.134"/>
<dbReference type="CDD" id="cd02042">
    <property type="entry name" value="ParAB_family"/>
    <property type="match status" value="1"/>
</dbReference>
<dbReference type="HOGENOM" id="CLU_037612_1_4_2"/>
<keyword evidence="2" id="KW-0614">Plasmid</keyword>
<gene>
    <name evidence="2" type="primary">parA1</name>
    <name evidence="2" type="ordered locus">pNG4012</name>
</gene>
<dbReference type="KEGG" id="hma:pNG4012"/>
<dbReference type="SUPFAM" id="SSF52540">
    <property type="entry name" value="P-loop containing nucleoside triphosphate hydrolases"/>
    <property type="match status" value="1"/>
</dbReference>
<dbReference type="Pfam" id="PF13614">
    <property type="entry name" value="AAA_31"/>
    <property type="match status" value="1"/>
</dbReference>
<accession>Q5V7T3</accession>
<dbReference type="Gene3D" id="3.40.50.300">
    <property type="entry name" value="P-loop containing nucleotide triphosphate hydrolases"/>
    <property type="match status" value="1"/>
</dbReference>
<reference evidence="2 3" key="1">
    <citation type="journal article" date="2004" name="Genome Res.">
        <title>Genome sequence of Haloarcula marismortui: a halophilic archaeon from the Dead Sea.</title>
        <authorList>
            <person name="Baliga N.S."/>
            <person name="Bonneau R."/>
            <person name="Facciotti M.T."/>
            <person name="Pan M."/>
            <person name="Glusman G."/>
            <person name="Deutsch E.W."/>
            <person name="Shannon P."/>
            <person name="Chiu Y."/>
            <person name="Weng R.S."/>
            <person name="Gan R.R."/>
            <person name="Hung P."/>
            <person name="Date S.V."/>
            <person name="Marcotte E."/>
            <person name="Hood L."/>
            <person name="Ng W.V."/>
        </authorList>
    </citation>
    <scope>NUCLEOTIDE SEQUENCE [LARGE SCALE GENOMIC DNA]</scope>
    <source>
        <strain evidence="3">ATCC 43049 / DSM 3752 / JCM 8966 / VKM B-1809</strain>
        <plasmid evidence="3">Plasmid pNG400</plasmid>
    </source>
</reference>
<feature type="domain" description="AAA" evidence="1">
    <location>
        <begin position="8"/>
        <end position="201"/>
    </location>
</feature>
<organism evidence="2 3">
    <name type="scientific">Haloarcula marismortui (strain ATCC 43049 / DSM 3752 / JCM 8966 / VKM B-1809)</name>
    <name type="common">Halobacterium marismortui</name>
    <dbReference type="NCBI Taxonomy" id="272569"/>
    <lineage>
        <taxon>Archaea</taxon>
        <taxon>Methanobacteriati</taxon>
        <taxon>Methanobacteriota</taxon>
        <taxon>Stenosarchaea group</taxon>
        <taxon>Halobacteria</taxon>
        <taxon>Halobacteriales</taxon>
        <taxon>Haloarculaceae</taxon>
        <taxon>Haloarcula</taxon>
    </lineage>
</organism>
<dbReference type="InterPro" id="IPR027417">
    <property type="entry name" value="P-loop_NTPase"/>
</dbReference>
<dbReference type="InterPro" id="IPR025669">
    <property type="entry name" value="AAA_dom"/>
</dbReference>
<name>Q5V7T3_HALMA</name>
<dbReference type="eggNOG" id="arCOG00586">
    <property type="taxonomic scope" value="Archaea"/>
</dbReference>
<evidence type="ECO:0000313" key="2">
    <source>
        <dbReference type="EMBL" id="AAV44388.1"/>
    </source>
</evidence>
<dbReference type="EnsemblBacteria" id="AAV44388">
    <property type="protein sequence ID" value="AAV44388"/>
    <property type="gene ID" value="pNG4012"/>
</dbReference>
<dbReference type="DNASU" id="3126760"/>
<dbReference type="AlphaFoldDB" id="Q5V7T3"/>
<dbReference type="SMR" id="Q5V7T3"/>
<dbReference type="PANTHER" id="PTHR13696">
    <property type="entry name" value="P-LOOP CONTAINING NUCLEOSIDE TRIPHOSPHATE HYDROLASE"/>
    <property type="match status" value="1"/>
</dbReference>
<dbReference type="Proteomes" id="UP000001169">
    <property type="component" value="Plasmid pNG400"/>
</dbReference>